<dbReference type="Proteomes" id="UP000198287">
    <property type="component" value="Unassembled WGS sequence"/>
</dbReference>
<proteinExistence type="predicted"/>
<name>A0A226ETX2_FOLCA</name>
<keyword evidence="3" id="KW-1185">Reference proteome</keyword>
<dbReference type="EMBL" id="LNIX01000002">
    <property type="protein sequence ID" value="OXA61053.1"/>
    <property type="molecule type" value="Genomic_DNA"/>
</dbReference>
<dbReference type="AlphaFoldDB" id="A0A226ETX2"/>
<organism evidence="2 3">
    <name type="scientific">Folsomia candida</name>
    <name type="common">Springtail</name>
    <dbReference type="NCBI Taxonomy" id="158441"/>
    <lineage>
        <taxon>Eukaryota</taxon>
        <taxon>Metazoa</taxon>
        <taxon>Ecdysozoa</taxon>
        <taxon>Arthropoda</taxon>
        <taxon>Hexapoda</taxon>
        <taxon>Collembola</taxon>
        <taxon>Entomobryomorpha</taxon>
        <taxon>Isotomoidea</taxon>
        <taxon>Isotomidae</taxon>
        <taxon>Proisotominae</taxon>
        <taxon>Folsomia</taxon>
    </lineage>
</organism>
<sequence>MKRNHPDQNVSSSPLQSDSDEEEYEEMSTQKLKKMIDEGGLSPTTKGQLLTIFVKKVDERDAKLDKLLQAGPSSTTSKVVPTCRLRAIMEAVKERILFKGKDEDVLHDPQFKVAMESVERNPITAVYKGATLRALWDKKRSRFGYHDPTPQSNQPSGRRNYKCQLDSCWIDEVSKAWNYCSKHSPTHVCFVRDIKSGVTAFCVITPPQKIAGYTDNELNIYSKSKTAETLTVSLANYMKTNKNAVLGSFAKLVYSTEDLLAGEGNHHNLVALSMMIMLYNSACGDNNRVKLINQEITFRNNDGCQKDFFEKLRRVFEINGFRFKVTGEKKSTTVLPKSLLPTISYPNLPSSYLARDTNTGEMYSGVKWSMVKRTGDGSGGHSRAKKTGLSDFDKSHIKRIYQFAHPQAGVINDNRSYTRLTKEEKIIHDEIKEPAQRIETLGHMASILAHMLGLKVNGHEIIFLCQKFTHFDESFSKSMFDDVFGYLYGEVLEVEIPTVIPINAGNIIWKFVK</sequence>
<evidence type="ECO:0000256" key="1">
    <source>
        <dbReference type="SAM" id="MobiDB-lite"/>
    </source>
</evidence>
<reference evidence="2 3" key="1">
    <citation type="submission" date="2015-12" db="EMBL/GenBank/DDBJ databases">
        <title>The genome of Folsomia candida.</title>
        <authorList>
            <person name="Faddeeva A."/>
            <person name="Derks M.F."/>
            <person name="Anvar Y."/>
            <person name="Smit S."/>
            <person name="Van Straalen N."/>
            <person name="Roelofs D."/>
        </authorList>
    </citation>
    <scope>NUCLEOTIDE SEQUENCE [LARGE SCALE GENOMIC DNA]</scope>
    <source>
        <strain evidence="2 3">VU population</strain>
        <tissue evidence="2">Whole body</tissue>
    </source>
</reference>
<accession>A0A226ETX2</accession>
<comment type="caution">
    <text evidence="2">The sequence shown here is derived from an EMBL/GenBank/DDBJ whole genome shotgun (WGS) entry which is preliminary data.</text>
</comment>
<evidence type="ECO:0000313" key="3">
    <source>
        <dbReference type="Proteomes" id="UP000198287"/>
    </source>
</evidence>
<gene>
    <name evidence="2" type="ORF">Fcan01_04329</name>
</gene>
<protein>
    <submittedName>
        <fullName evidence="2">Uncharacterized protein</fullName>
    </submittedName>
</protein>
<feature type="compositionally biased region" description="Polar residues" evidence="1">
    <location>
        <begin position="7"/>
        <end position="17"/>
    </location>
</feature>
<feature type="region of interest" description="Disordered" evidence="1">
    <location>
        <begin position="1"/>
        <end position="31"/>
    </location>
</feature>
<evidence type="ECO:0000313" key="2">
    <source>
        <dbReference type="EMBL" id="OXA61053.1"/>
    </source>
</evidence>